<organism evidence="1 2">
    <name type="scientific">Mycobacterium saskatchewanense</name>
    <dbReference type="NCBI Taxonomy" id="220927"/>
    <lineage>
        <taxon>Bacteria</taxon>
        <taxon>Bacillati</taxon>
        <taxon>Actinomycetota</taxon>
        <taxon>Actinomycetes</taxon>
        <taxon>Mycobacteriales</taxon>
        <taxon>Mycobacteriaceae</taxon>
        <taxon>Mycobacterium</taxon>
        <taxon>Mycobacterium simiae complex</taxon>
    </lineage>
</organism>
<protein>
    <submittedName>
        <fullName evidence="1">Uncharacterized protein</fullName>
    </submittedName>
</protein>
<dbReference type="RefSeq" id="WP_085257764.1">
    <property type="nucleotide sequence ID" value="NZ_AP022573.1"/>
</dbReference>
<accession>A0AAJ3NLM3</accession>
<dbReference type="AlphaFoldDB" id="A0AAJ3NLM3"/>
<dbReference type="Proteomes" id="UP000193387">
    <property type="component" value="Unassembled WGS sequence"/>
</dbReference>
<comment type="caution">
    <text evidence="1">The sequence shown here is derived from an EMBL/GenBank/DDBJ whole genome shotgun (WGS) entry which is preliminary data.</text>
</comment>
<proteinExistence type="predicted"/>
<evidence type="ECO:0000313" key="2">
    <source>
        <dbReference type="Proteomes" id="UP000193387"/>
    </source>
</evidence>
<keyword evidence="2" id="KW-1185">Reference proteome</keyword>
<dbReference type="EMBL" id="LQPR01000057">
    <property type="protein sequence ID" value="ORW67695.1"/>
    <property type="molecule type" value="Genomic_DNA"/>
</dbReference>
<evidence type="ECO:0000313" key="1">
    <source>
        <dbReference type="EMBL" id="ORW67695.1"/>
    </source>
</evidence>
<name>A0AAJ3NLM3_9MYCO</name>
<gene>
    <name evidence="1" type="ORF">AWC23_22470</name>
</gene>
<reference evidence="1 2" key="1">
    <citation type="submission" date="2016-01" db="EMBL/GenBank/DDBJ databases">
        <title>The new phylogeny of the genus Mycobacterium.</title>
        <authorList>
            <person name="Tarcisio F."/>
            <person name="Conor M."/>
            <person name="Antonella G."/>
            <person name="Elisabetta G."/>
            <person name="Giulia F.S."/>
            <person name="Sara T."/>
            <person name="Anna F."/>
            <person name="Clotilde B."/>
            <person name="Roberto B."/>
            <person name="Veronica D.S."/>
            <person name="Fabio R."/>
            <person name="Monica P."/>
            <person name="Olivier J."/>
            <person name="Enrico T."/>
            <person name="Nicola S."/>
        </authorList>
    </citation>
    <scope>NUCLEOTIDE SEQUENCE [LARGE SCALE GENOMIC DNA]</scope>
    <source>
        <strain evidence="1 2">DSM 44616</strain>
    </source>
</reference>
<sequence length="198" mass="21557">MADVRAEHMLIESAIPRFDAMIAEHVVVAADPPATFRAAKALDLLTVRTPLLTASMWIRGLPERLSGKAGPPPPKLVVSGEIALPGWLGLGERPDREIAFGAVGKFWRPVIEWRDVAPADFGGFADPGWGKLAANFSVAPYGAGHTLLSYQCRTTTTDPAARRRFMRYWWLVRPFVAHIMRATLNSIKAAAEGAAASR</sequence>